<accession>A0ABQ1ZEH5</accession>
<keyword evidence="4" id="KW-1185">Reference proteome</keyword>
<gene>
    <name evidence="3" type="ORF">GCM10008014_37510</name>
</gene>
<dbReference type="Proteomes" id="UP000652153">
    <property type="component" value="Unassembled WGS sequence"/>
</dbReference>
<dbReference type="NCBIfam" id="TIGR01891">
    <property type="entry name" value="amidohydrolases"/>
    <property type="match status" value="1"/>
</dbReference>
<name>A0ABQ1ZEH5_9BACL</name>
<dbReference type="Pfam" id="PF01546">
    <property type="entry name" value="Peptidase_M20"/>
    <property type="match status" value="1"/>
</dbReference>
<feature type="compositionally biased region" description="Basic and acidic residues" evidence="1">
    <location>
        <begin position="1"/>
        <end position="46"/>
    </location>
</feature>
<evidence type="ECO:0000259" key="2">
    <source>
        <dbReference type="Pfam" id="PF07687"/>
    </source>
</evidence>
<organism evidence="3 4">
    <name type="scientific">Paenibacillus silvae</name>
    <dbReference type="NCBI Taxonomy" id="1325358"/>
    <lineage>
        <taxon>Bacteria</taxon>
        <taxon>Bacillati</taxon>
        <taxon>Bacillota</taxon>
        <taxon>Bacilli</taxon>
        <taxon>Bacillales</taxon>
        <taxon>Paenibacillaceae</taxon>
        <taxon>Paenibacillus</taxon>
    </lineage>
</organism>
<dbReference type="InterPro" id="IPR011650">
    <property type="entry name" value="Peptidase_M20_dimer"/>
</dbReference>
<feature type="region of interest" description="Disordered" evidence="1">
    <location>
        <begin position="1"/>
        <end position="49"/>
    </location>
</feature>
<dbReference type="InterPro" id="IPR036264">
    <property type="entry name" value="Bact_exopeptidase_dim_dom"/>
</dbReference>
<evidence type="ECO:0000313" key="3">
    <source>
        <dbReference type="EMBL" id="GGH61755.1"/>
    </source>
</evidence>
<dbReference type="SUPFAM" id="SSF55031">
    <property type="entry name" value="Bacterial exopeptidase dimerisation domain"/>
    <property type="match status" value="1"/>
</dbReference>
<comment type="caution">
    <text evidence="3">The sequence shown here is derived from an EMBL/GenBank/DDBJ whole genome shotgun (WGS) entry which is preliminary data.</text>
</comment>
<protein>
    <submittedName>
        <fullName evidence="3">Hydrolase</fullName>
    </submittedName>
</protein>
<reference evidence="4" key="1">
    <citation type="journal article" date="2019" name="Int. J. Syst. Evol. Microbiol.">
        <title>The Global Catalogue of Microorganisms (GCM) 10K type strain sequencing project: providing services to taxonomists for standard genome sequencing and annotation.</title>
        <authorList>
            <consortium name="The Broad Institute Genomics Platform"/>
            <consortium name="The Broad Institute Genome Sequencing Center for Infectious Disease"/>
            <person name="Wu L."/>
            <person name="Ma J."/>
        </authorList>
    </citation>
    <scope>NUCLEOTIDE SEQUENCE [LARGE SCALE GENOMIC DNA]</scope>
    <source>
        <strain evidence="4">CGMCC 1.12770</strain>
    </source>
</reference>
<dbReference type="InterPro" id="IPR002933">
    <property type="entry name" value="Peptidase_M20"/>
</dbReference>
<proteinExistence type="predicted"/>
<dbReference type="RefSeq" id="WP_308423498.1">
    <property type="nucleotide sequence ID" value="NZ_BMFU01000005.1"/>
</dbReference>
<dbReference type="Gene3D" id="3.30.70.360">
    <property type="match status" value="1"/>
</dbReference>
<evidence type="ECO:0000313" key="4">
    <source>
        <dbReference type="Proteomes" id="UP000652153"/>
    </source>
</evidence>
<sequence length="437" mass="47628">MRSELEQSGRKLEQQDEEQGSKQDEEQQSRQDAKQGHQKDSEKQTDEQAEQLQAQYVVHDEAFAEELTAIRRYLHRNPELSGEEKETTAAIRGWLEKEGIRFADEYKLRTGLVAEVGQTEGPIVALRADIDALPIQEQTGLEFASQIEGRMHACGHDAHTAILVGAARLLKQREASLPGRVRLIFQPSEEKATGARQVIQSGALNEVQAIFGLHNKPDLRVGTVGIREGALMAAADGFVVKVEGVGTHAAVPEAGIDPIVVASHIVTALQAIVSRNVSAQESAVISVTKIHSGTAWNVIPEEAVLDGTVRTFDEKVRALIRERFNQVVSGVAAAYGTRATVRWIQGPPAVVNDELLAEDAVQAAQQLGLNTVRPLPSPAGEDFSFYQKEVPGLFLFLGTSGPHEWHHPAFDVNEQALPLGAHLLAALAEQAFYRLQG</sequence>
<dbReference type="EMBL" id="BMFU01000005">
    <property type="protein sequence ID" value="GGH61755.1"/>
    <property type="molecule type" value="Genomic_DNA"/>
</dbReference>
<evidence type="ECO:0000256" key="1">
    <source>
        <dbReference type="SAM" id="MobiDB-lite"/>
    </source>
</evidence>
<dbReference type="SUPFAM" id="SSF53187">
    <property type="entry name" value="Zn-dependent exopeptidases"/>
    <property type="match status" value="1"/>
</dbReference>
<dbReference type="PANTHER" id="PTHR11014">
    <property type="entry name" value="PEPTIDASE M20 FAMILY MEMBER"/>
    <property type="match status" value="1"/>
</dbReference>
<dbReference type="Gene3D" id="3.40.630.10">
    <property type="entry name" value="Zn peptidases"/>
    <property type="match status" value="1"/>
</dbReference>
<feature type="domain" description="Peptidase M20 dimerisation" evidence="2">
    <location>
        <begin position="237"/>
        <end position="332"/>
    </location>
</feature>
<dbReference type="PANTHER" id="PTHR11014:SF63">
    <property type="entry name" value="METALLOPEPTIDASE, PUTATIVE (AFU_ORTHOLOGUE AFUA_6G09600)-RELATED"/>
    <property type="match status" value="1"/>
</dbReference>
<keyword evidence="3" id="KW-0378">Hydrolase</keyword>
<dbReference type="GO" id="GO:0016787">
    <property type="term" value="F:hydrolase activity"/>
    <property type="evidence" value="ECO:0007669"/>
    <property type="project" value="UniProtKB-KW"/>
</dbReference>
<dbReference type="PIRSF" id="PIRSF005962">
    <property type="entry name" value="Pept_M20D_amidohydro"/>
    <property type="match status" value="1"/>
</dbReference>
<dbReference type="InterPro" id="IPR017439">
    <property type="entry name" value="Amidohydrolase"/>
</dbReference>
<dbReference type="Pfam" id="PF07687">
    <property type="entry name" value="M20_dimer"/>
    <property type="match status" value="1"/>
</dbReference>